<sequence>MEYELILGPKEGATGFFLKKELGFGSISFDRKGSIKYHIKNEMHFNKLASFGSLLKMPSILGRDPENPAGGPAIKILESAEGFEAVSATRTDGPAPSAPPATFGAPKRYRGAPKAPTPQLVVWGPNFNFDAWLSGFFETTCSFQIGSVGWARGARSGAKGALGKYSVSFFEKAGRRRPVFRPKGAFGARSLVNRRPAGPTIRVYPPFKSSFGIGAYPDNAPPLFNSSRDGLNNVKFSIFVRHNNKIALSVIKNYFGGHIVKEGTNHRRGAFGAERAASFAYGLSNKKALKKLINVLERAKLKTKTRIEFLKWAKIFRLIMESQTASTPLTKRNKKRIKDFFLLRGQKGSF</sequence>
<name>A0A7I6N3Z6_9METZ</name>
<dbReference type="GO" id="GO:0004519">
    <property type="term" value="F:endonuclease activity"/>
    <property type="evidence" value="ECO:0007669"/>
    <property type="project" value="InterPro"/>
</dbReference>
<evidence type="ECO:0000256" key="1">
    <source>
        <dbReference type="SAM" id="MobiDB-lite"/>
    </source>
</evidence>
<evidence type="ECO:0000259" key="2">
    <source>
        <dbReference type="Pfam" id="PF00961"/>
    </source>
</evidence>
<geneLocation type="mitochondrion" evidence="3"/>
<protein>
    <recommendedName>
        <fullName evidence="2">Homing endonuclease LAGLIDADG domain-containing protein</fullName>
    </recommendedName>
</protein>
<accession>A0A7I6N3Z6</accession>
<keyword evidence="3" id="KW-0496">Mitochondrion</keyword>
<dbReference type="EMBL" id="LC460468">
    <property type="protein sequence ID" value="BBI37379.1"/>
    <property type="molecule type" value="Genomic_DNA"/>
</dbReference>
<dbReference type="SUPFAM" id="SSF55608">
    <property type="entry name" value="Homing endonucleases"/>
    <property type="match status" value="1"/>
</dbReference>
<feature type="domain" description="Homing endonuclease LAGLIDADG" evidence="2">
    <location>
        <begin position="232"/>
        <end position="315"/>
    </location>
</feature>
<dbReference type="Gene3D" id="3.10.28.10">
    <property type="entry name" value="Homing endonucleases"/>
    <property type="match status" value="1"/>
</dbReference>
<dbReference type="InterPro" id="IPR004860">
    <property type="entry name" value="LAGLIDADG_dom"/>
</dbReference>
<proteinExistence type="predicted"/>
<dbReference type="AlphaFoldDB" id="A0A7I6N3Z6"/>
<dbReference type="InterPro" id="IPR027434">
    <property type="entry name" value="Homing_endonucl"/>
</dbReference>
<dbReference type="Pfam" id="PF00961">
    <property type="entry name" value="LAGLIDADG_1"/>
    <property type="match status" value="1"/>
</dbReference>
<organism evidence="3">
    <name type="scientific">Placozoa sp. H2</name>
    <dbReference type="NCBI Taxonomy" id="573895"/>
    <lineage>
        <taxon>Eukaryota</taxon>
        <taxon>Metazoa</taxon>
        <taxon>Placozoa</taxon>
    </lineage>
</organism>
<evidence type="ECO:0000313" key="3">
    <source>
        <dbReference type="EMBL" id="BBI37379.1"/>
    </source>
</evidence>
<feature type="region of interest" description="Disordered" evidence="1">
    <location>
        <begin position="89"/>
        <end position="110"/>
    </location>
</feature>
<reference evidence="3" key="1">
    <citation type="journal article" date="2020" name="Genome Biol.">
        <title>Mitochondrial genome evolution of placozoans: gene rearrangements and repeat expansions.</title>
        <authorList>
            <person name="Miyazawa H."/>
            <person name="Osigus H.J."/>
            <person name="Rolfes S."/>
            <person name="Kamm K."/>
            <person name="Schierwater B."/>
            <person name="Nakano H."/>
        </authorList>
    </citation>
    <scope>NUCLEOTIDE SEQUENCE</scope>
    <source>
        <strain evidence="3">SMD_13</strain>
    </source>
</reference>